<evidence type="ECO:0000313" key="3">
    <source>
        <dbReference type="Proteomes" id="UP000823388"/>
    </source>
</evidence>
<feature type="compositionally biased region" description="Basic residues" evidence="1">
    <location>
        <begin position="242"/>
        <end position="253"/>
    </location>
</feature>
<dbReference type="Proteomes" id="UP000823388">
    <property type="component" value="Chromosome 8K"/>
</dbReference>
<name>A0A8T0PRW2_PANVG</name>
<evidence type="ECO:0000313" key="2">
    <source>
        <dbReference type="EMBL" id="KAG2563249.1"/>
    </source>
</evidence>
<evidence type="ECO:0000256" key="1">
    <source>
        <dbReference type="SAM" id="MobiDB-lite"/>
    </source>
</evidence>
<accession>A0A8T0PRW2</accession>
<proteinExistence type="predicted"/>
<feature type="region of interest" description="Disordered" evidence="1">
    <location>
        <begin position="306"/>
        <end position="336"/>
    </location>
</feature>
<protein>
    <submittedName>
        <fullName evidence="2">Uncharacterized protein</fullName>
    </submittedName>
</protein>
<feature type="region of interest" description="Disordered" evidence="1">
    <location>
        <begin position="242"/>
        <end position="265"/>
    </location>
</feature>
<feature type="compositionally biased region" description="Low complexity" evidence="1">
    <location>
        <begin position="382"/>
        <end position="403"/>
    </location>
</feature>
<feature type="region of interest" description="Disordered" evidence="1">
    <location>
        <begin position="156"/>
        <end position="184"/>
    </location>
</feature>
<sequence length="444" mass="46601">MSERRPNKRTKIPPLSLISSPLSPHVLPVLDLHHREPVPLVRRLAPHRRAPPALLQVRDAARAPAPQLPQRRQPQGVVALLRPAQAVHFLLAAAAELHLAVHDFGLHPARASASPSCYSTPVGSPSKPAAAPFGAPLLGANSERAARLSCLAASGGQRGRGLSGERPEALNDGGVVADRPEAPRDGGAVAALRANGQRLRAMAALSRPPCGRIGGGSARLVGTAVGADAHGVADGRRCRGRAWRAHQGRRPRGHERGAKASAVADTRGSARELSVMACGIPDGLLPRRRLLLLRRRILLPRRARQGRHVLRPRGPARRGSLRRRARGHAGAPSVGIREAAAGLPQCSPAEEASRGGALSSTRPSCLAPARLPSILLARGPPLSLSSPASPDGAADGAAAGPRRIAGQHRSGAELARARETTGRTKGTLVLSQFPLSYPVRKYNF</sequence>
<dbReference type="AlphaFoldDB" id="A0A8T0PRW2"/>
<feature type="region of interest" description="Disordered" evidence="1">
    <location>
        <begin position="382"/>
        <end position="423"/>
    </location>
</feature>
<keyword evidence="3" id="KW-1185">Reference proteome</keyword>
<comment type="caution">
    <text evidence="2">The sequence shown here is derived from an EMBL/GenBank/DDBJ whole genome shotgun (WGS) entry which is preliminary data.</text>
</comment>
<organism evidence="2 3">
    <name type="scientific">Panicum virgatum</name>
    <name type="common">Blackwell switchgrass</name>
    <dbReference type="NCBI Taxonomy" id="38727"/>
    <lineage>
        <taxon>Eukaryota</taxon>
        <taxon>Viridiplantae</taxon>
        <taxon>Streptophyta</taxon>
        <taxon>Embryophyta</taxon>
        <taxon>Tracheophyta</taxon>
        <taxon>Spermatophyta</taxon>
        <taxon>Magnoliopsida</taxon>
        <taxon>Liliopsida</taxon>
        <taxon>Poales</taxon>
        <taxon>Poaceae</taxon>
        <taxon>PACMAD clade</taxon>
        <taxon>Panicoideae</taxon>
        <taxon>Panicodae</taxon>
        <taxon>Paniceae</taxon>
        <taxon>Panicinae</taxon>
        <taxon>Panicum</taxon>
        <taxon>Panicum sect. Hiantes</taxon>
    </lineage>
</organism>
<feature type="compositionally biased region" description="Basic residues" evidence="1">
    <location>
        <begin position="306"/>
        <end position="327"/>
    </location>
</feature>
<reference evidence="2" key="1">
    <citation type="submission" date="2020-05" db="EMBL/GenBank/DDBJ databases">
        <title>WGS assembly of Panicum virgatum.</title>
        <authorList>
            <person name="Lovell J.T."/>
            <person name="Jenkins J."/>
            <person name="Shu S."/>
            <person name="Juenger T.E."/>
            <person name="Schmutz J."/>
        </authorList>
    </citation>
    <scope>NUCLEOTIDE SEQUENCE</scope>
    <source>
        <strain evidence="2">AP13</strain>
    </source>
</reference>
<dbReference type="EMBL" id="CM029051">
    <property type="protein sequence ID" value="KAG2563249.1"/>
    <property type="molecule type" value="Genomic_DNA"/>
</dbReference>
<gene>
    <name evidence="2" type="ORF">PVAP13_8KG311818</name>
</gene>